<dbReference type="InterPro" id="IPR050816">
    <property type="entry name" value="Flavin-dep_Halogenase_NPB"/>
</dbReference>
<accession>A0A1I4MB56</accession>
<dbReference type="PANTHER" id="PTHR43747:SF1">
    <property type="entry name" value="SLR1998 PROTEIN"/>
    <property type="match status" value="1"/>
</dbReference>
<sequence>MVFSSDQQLLARSSVPFLIPVANRVPWPLQESWPRSMPSKASSAAYDVFIVGAGPAGAAVAISLSQVIPSLRVCLADAGKNIPFRIGESVPPTIKPFLDHLGVSSSFEQTGHSPSFRTLSAWGGPELISNEFFLHVYHTGWRLDRQCFDRMLITEAVHCGTEILSARVCSLKKDENGWLIDCGTAGRFSARYVVDASGRDAICSRLLKRVPIKFDRLVACSIFFEQRAPSEAFSTDAAVIEAFRNGWWYTAAIPGNRRVAMLMTDIDIARQLQVAQLSTWLQYLAETQYIRPLVATGCPLSPPLIWPASSRYFACAYPPNMLAVGDAISSFDPLSSQGIIKALRSSLFASYAIADHYLRDDESGSAKYHALMNREFDTYLATRREYYQQEQRWPDAPFWQRRHQIYK</sequence>
<dbReference type="Gene3D" id="3.30.9.100">
    <property type="match status" value="1"/>
</dbReference>
<dbReference type="EMBL" id="FOUB01000009">
    <property type="protein sequence ID" value="SFM00167.1"/>
    <property type="molecule type" value="Genomic_DNA"/>
</dbReference>
<evidence type="ECO:0000313" key="2">
    <source>
        <dbReference type="Proteomes" id="UP000183287"/>
    </source>
</evidence>
<evidence type="ECO:0000313" key="1">
    <source>
        <dbReference type="EMBL" id="SFM00167.1"/>
    </source>
</evidence>
<dbReference type="InterPro" id="IPR006905">
    <property type="entry name" value="Flavin_halogenase"/>
</dbReference>
<dbReference type="Pfam" id="PF04820">
    <property type="entry name" value="Trp_halogenase"/>
    <property type="match status" value="2"/>
</dbReference>
<gene>
    <name evidence="1" type="ORF">SAMN05421863_100936</name>
</gene>
<name>A0A1I4MB56_9PROT</name>
<dbReference type="InterPro" id="IPR036188">
    <property type="entry name" value="FAD/NAD-bd_sf"/>
</dbReference>
<dbReference type="Proteomes" id="UP000183287">
    <property type="component" value="Unassembled WGS sequence"/>
</dbReference>
<dbReference type="AlphaFoldDB" id="A0A1I4MB56"/>
<keyword evidence="2" id="KW-1185">Reference proteome</keyword>
<dbReference type="PANTHER" id="PTHR43747">
    <property type="entry name" value="FAD-BINDING PROTEIN"/>
    <property type="match status" value="1"/>
</dbReference>
<protein>
    <submittedName>
        <fullName evidence="1">Dehydrogenase (Flavoprotein)</fullName>
    </submittedName>
</protein>
<dbReference type="SUPFAM" id="SSF51905">
    <property type="entry name" value="FAD/NAD(P)-binding domain"/>
    <property type="match status" value="1"/>
</dbReference>
<proteinExistence type="predicted"/>
<dbReference type="GO" id="GO:0004497">
    <property type="term" value="F:monooxygenase activity"/>
    <property type="evidence" value="ECO:0007669"/>
    <property type="project" value="InterPro"/>
</dbReference>
<dbReference type="Gene3D" id="3.50.50.60">
    <property type="entry name" value="FAD/NAD(P)-binding domain"/>
    <property type="match status" value="1"/>
</dbReference>
<reference evidence="2" key="1">
    <citation type="submission" date="2016-10" db="EMBL/GenBank/DDBJ databases">
        <authorList>
            <person name="Varghese N."/>
            <person name="Submissions S."/>
        </authorList>
    </citation>
    <scope>NUCLEOTIDE SEQUENCE [LARGE SCALE GENOMIC DNA]</scope>
    <source>
        <strain evidence="2">Nm44</strain>
    </source>
</reference>
<dbReference type="PRINTS" id="PR00420">
    <property type="entry name" value="RNGMNOXGNASE"/>
</dbReference>
<organism evidence="1 2">
    <name type="scientific">Nitrosomonas communis</name>
    <dbReference type="NCBI Taxonomy" id="44574"/>
    <lineage>
        <taxon>Bacteria</taxon>
        <taxon>Pseudomonadati</taxon>
        <taxon>Pseudomonadota</taxon>
        <taxon>Betaproteobacteria</taxon>
        <taxon>Nitrosomonadales</taxon>
        <taxon>Nitrosomonadaceae</taxon>
        <taxon>Nitrosomonas</taxon>
    </lineage>
</organism>